<evidence type="ECO:0000313" key="1">
    <source>
        <dbReference type="EMBL" id="KAK4476029.1"/>
    </source>
</evidence>
<dbReference type="Proteomes" id="UP001292079">
    <property type="component" value="Unassembled WGS sequence"/>
</dbReference>
<keyword evidence="2" id="KW-1185">Reference proteome</keyword>
<evidence type="ECO:0000313" key="2">
    <source>
        <dbReference type="Proteomes" id="UP001292079"/>
    </source>
</evidence>
<accession>A0AAE1ZM61</accession>
<proteinExistence type="predicted"/>
<organism evidence="1 2">
    <name type="scientific">Schistosoma mekongi</name>
    <name type="common">Parasitic worm</name>
    <dbReference type="NCBI Taxonomy" id="38744"/>
    <lineage>
        <taxon>Eukaryota</taxon>
        <taxon>Metazoa</taxon>
        <taxon>Spiralia</taxon>
        <taxon>Lophotrochozoa</taxon>
        <taxon>Platyhelminthes</taxon>
        <taxon>Trematoda</taxon>
        <taxon>Digenea</taxon>
        <taxon>Strigeidida</taxon>
        <taxon>Schistosomatoidea</taxon>
        <taxon>Schistosomatidae</taxon>
        <taxon>Schistosoma</taxon>
    </lineage>
</organism>
<reference evidence="1" key="2">
    <citation type="journal article" date="2023" name="Infect Dis Poverty">
        <title>Chromosome-scale genome of the human blood fluke Schistosoma mekongi and its implications for public health.</title>
        <authorList>
            <person name="Zhou M."/>
            <person name="Xu L."/>
            <person name="Xu D."/>
            <person name="Chen W."/>
            <person name="Khan J."/>
            <person name="Hu Y."/>
            <person name="Huang H."/>
            <person name="Wei H."/>
            <person name="Zhang Y."/>
            <person name="Chusongsang P."/>
            <person name="Tanasarnprasert K."/>
            <person name="Hu X."/>
            <person name="Limpanont Y."/>
            <person name="Lv Z."/>
        </authorList>
    </citation>
    <scope>NUCLEOTIDE SEQUENCE</scope>
    <source>
        <strain evidence="1">LV_2022a</strain>
    </source>
</reference>
<gene>
    <name evidence="1" type="ORF">MN116_001259</name>
</gene>
<protein>
    <submittedName>
        <fullName evidence="1">Uncharacterized protein</fullName>
    </submittedName>
</protein>
<dbReference type="AlphaFoldDB" id="A0AAE1ZM61"/>
<dbReference type="EMBL" id="JALJAT010000001">
    <property type="protein sequence ID" value="KAK4476029.1"/>
    <property type="molecule type" value="Genomic_DNA"/>
</dbReference>
<comment type="caution">
    <text evidence="1">The sequence shown here is derived from an EMBL/GenBank/DDBJ whole genome shotgun (WGS) entry which is preliminary data.</text>
</comment>
<sequence length="647" mass="73931">MDLIAGNYGSKIEETLNILSFSDNNTNIHDSLRNESFNEVGNSDTNGHSLVANQNPVELSRHSELNNTQNDNNNLNRVLKQLSRKMCKEYLLPGEYAELESVKELERSLNIEKSNSNKVLYAKFKGNNYPSSEPGYSKIAQQFDAKNNYKAPKMANNTNDSTDIPPTGLVEKLEQFSLKEMPLLMDFFKLQKEISNSQSNQKDSDCESNNLSSANNDLCSFEASLGFLKSASHQSLPRIINDSIYTSIMWKGLMKLLNHLTDEERLFWHEQLLNTSKSNYSKVETSDIKSLISDIDHFHSEELLLLWRQVYENWVPRDYLQYFSDETRKVFINLNLVIKKLLSIIEKAHYDTSSSNSHIGIGHEVGDFKNFSSPKDYLKQNLTVQQHQKNDACFSMFNNAHGVSKKWSHSCSSLSKIQNNPQPSNNRDTECNANRINFRQMRELLKLSHQQLLEQIYHVTEMVGIALDTDMEDTINEVHLSSVSNHKNGATNYVRNGLTKRNMFTNPSTPGLQVVAKLLSAMLDLETRLDTISENQIVAENITNSDIKCNLELCAGDDWRRTPHLSFQETASSSMKSGLSDLYVNDIQDRQHIKMTEDILKNEGHKTECVTSSVVNEKYHEDNFKEIKRSYLEEIGTLVESERSLCE</sequence>
<name>A0AAE1ZM61_SCHME</name>
<reference evidence="1" key="1">
    <citation type="submission" date="2022-04" db="EMBL/GenBank/DDBJ databases">
        <authorList>
            <person name="Xu L."/>
            <person name="Lv Z."/>
        </authorList>
    </citation>
    <scope>NUCLEOTIDE SEQUENCE</scope>
    <source>
        <strain evidence="1">LV_2022a</strain>
    </source>
</reference>